<protein>
    <submittedName>
        <fullName evidence="5">Xylose-binding protein</fullName>
    </submittedName>
</protein>
<dbReference type="Pfam" id="PF13407">
    <property type="entry name" value="Peripla_BP_4"/>
    <property type="match status" value="1"/>
</dbReference>
<proteinExistence type="inferred from homology"/>
<organism evidence="5 6">
    <name type="scientific">Mangrovibacterium marinum</name>
    <dbReference type="NCBI Taxonomy" id="1639118"/>
    <lineage>
        <taxon>Bacteria</taxon>
        <taxon>Pseudomonadati</taxon>
        <taxon>Bacteroidota</taxon>
        <taxon>Bacteroidia</taxon>
        <taxon>Marinilabiliales</taxon>
        <taxon>Prolixibacteraceae</taxon>
        <taxon>Mangrovibacterium</taxon>
    </lineage>
</organism>
<evidence type="ECO:0000313" key="5">
    <source>
        <dbReference type="EMBL" id="PTN10379.1"/>
    </source>
</evidence>
<keyword evidence="3" id="KW-0732">Signal</keyword>
<dbReference type="GO" id="GO:0030246">
    <property type="term" value="F:carbohydrate binding"/>
    <property type="evidence" value="ECO:0007669"/>
    <property type="project" value="TreeGrafter"/>
</dbReference>
<dbReference type="AlphaFoldDB" id="A0A2T5C603"/>
<dbReference type="SUPFAM" id="SSF53822">
    <property type="entry name" value="Periplasmic binding protein-like I"/>
    <property type="match status" value="1"/>
</dbReference>
<evidence type="ECO:0000313" key="6">
    <source>
        <dbReference type="Proteomes" id="UP000243525"/>
    </source>
</evidence>
<dbReference type="PROSITE" id="PS51257">
    <property type="entry name" value="PROKAR_LIPOPROTEIN"/>
    <property type="match status" value="1"/>
</dbReference>
<evidence type="ECO:0000259" key="4">
    <source>
        <dbReference type="Pfam" id="PF13407"/>
    </source>
</evidence>
<dbReference type="InterPro" id="IPR050555">
    <property type="entry name" value="Bact_Solute-Bind_Prot2"/>
</dbReference>
<comment type="similarity">
    <text evidence="2">Belongs to the bacterial solute-binding protein 2 family.</text>
</comment>
<dbReference type="RefSeq" id="WP_107820493.1">
    <property type="nucleotide sequence ID" value="NZ_QAAD01000001.1"/>
</dbReference>
<reference evidence="5 6" key="1">
    <citation type="submission" date="2018-04" db="EMBL/GenBank/DDBJ databases">
        <title>Genomic Encyclopedia of Archaeal and Bacterial Type Strains, Phase II (KMG-II): from individual species to whole genera.</title>
        <authorList>
            <person name="Goeker M."/>
        </authorList>
    </citation>
    <scope>NUCLEOTIDE SEQUENCE [LARGE SCALE GENOMIC DNA]</scope>
    <source>
        <strain evidence="5 6">DSM 28823</strain>
    </source>
</reference>
<gene>
    <name evidence="5" type="ORF">C8N47_10127</name>
</gene>
<dbReference type="Proteomes" id="UP000243525">
    <property type="component" value="Unassembled WGS sequence"/>
</dbReference>
<dbReference type="InterPro" id="IPR028082">
    <property type="entry name" value="Peripla_BP_I"/>
</dbReference>
<dbReference type="PANTHER" id="PTHR30036">
    <property type="entry name" value="D-XYLOSE-BINDING PERIPLASMIC PROTEIN"/>
    <property type="match status" value="1"/>
</dbReference>
<name>A0A2T5C603_9BACT</name>
<sequence>MKQIKFFVQIFLVFLLLASCNQKPQIGLLMDTTARERWVKDRDAFVEKIEENKGSVIVKVADSDPDLQFQQGLELINQGVDVLVIIPVDMVVAAGIVKMAKNQNIPVISYDRLIRDAEIDFFVSTDAIDIGEKQAKFLTTIAPAGNYALIGGPTSDNNSYQLYLGWMNILQPLVDRGDIKIVGSKFVDHWDSEDGYEMIKSIIDSGETIDAIIAGNDALAEGAIQELKEAGLAGKVLVAGQDADISAIRNIILGDQTITVYKPVVSMAYNAADAAIKMAKGKTPTDNMSFTVNNGNHLVPAILLNGQVVNKQNIRMTVVSEGFVEEQEIFE</sequence>
<dbReference type="PANTHER" id="PTHR30036:SF1">
    <property type="entry name" value="D-XYLOSE-BINDING PERIPLASMIC PROTEIN"/>
    <property type="match status" value="1"/>
</dbReference>
<comment type="caution">
    <text evidence="5">The sequence shown here is derived from an EMBL/GenBank/DDBJ whole genome shotgun (WGS) entry which is preliminary data.</text>
</comment>
<dbReference type="GO" id="GO:0030288">
    <property type="term" value="C:outer membrane-bounded periplasmic space"/>
    <property type="evidence" value="ECO:0007669"/>
    <property type="project" value="TreeGrafter"/>
</dbReference>
<keyword evidence="6" id="KW-1185">Reference proteome</keyword>
<accession>A0A2T5C603</accession>
<dbReference type="EMBL" id="QAAD01000001">
    <property type="protein sequence ID" value="PTN10379.1"/>
    <property type="molecule type" value="Genomic_DNA"/>
</dbReference>
<comment type="subcellular location">
    <subcellularLocation>
        <location evidence="1">Cell envelope</location>
    </subcellularLocation>
</comment>
<dbReference type="Gene3D" id="3.40.50.2300">
    <property type="match status" value="2"/>
</dbReference>
<dbReference type="OrthoDB" id="358279at2"/>
<feature type="domain" description="Periplasmic binding protein" evidence="4">
    <location>
        <begin position="26"/>
        <end position="282"/>
    </location>
</feature>
<dbReference type="InterPro" id="IPR025997">
    <property type="entry name" value="SBP_2_dom"/>
</dbReference>
<evidence type="ECO:0000256" key="3">
    <source>
        <dbReference type="ARBA" id="ARBA00022729"/>
    </source>
</evidence>
<evidence type="ECO:0000256" key="2">
    <source>
        <dbReference type="ARBA" id="ARBA00007639"/>
    </source>
</evidence>
<evidence type="ECO:0000256" key="1">
    <source>
        <dbReference type="ARBA" id="ARBA00004196"/>
    </source>
</evidence>